<reference evidence="2" key="2">
    <citation type="journal article" date="2021" name="Genome Biol. Evol.">
        <title>Developing a high-quality reference genome for a parasitic bivalve with doubly uniparental inheritance (Bivalvia: Unionida).</title>
        <authorList>
            <person name="Smith C.H."/>
        </authorList>
    </citation>
    <scope>NUCLEOTIDE SEQUENCE</scope>
    <source>
        <strain evidence="2">CHS0354</strain>
        <tissue evidence="2">Mantle</tissue>
    </source>
</reference>
<dbReference type="SUPFAM" id="SSF56796">
    <property type="entry name" value="Dehydroquinate synthase-like"/>
    <property type="match status" value="1"/>
</dbReference>
<sequence length="136" mass="14966">MSYPISGLVRDYREEGYDQAEPLIPHGLSVVVSAPAVFQFTAPSCPERHLEAAEAIGADVSKARKEDAGKVLRDTLLKILRDIEIPDGLNALGYKTEDVPALVKGAMPQHRLIKLSPRPVCEDDMAGLFEKSMKMY</sequence>
<dbReference type="EMBL" id="JAEAOA010001402">
    <property type="protein sequence ID" value="KAK3576643.1"/>
    <property type="molecule type" value="Genomic_DNA"/>
</dbReference>
<gene>
    <name evidence="2" type="ORF">CHS0354_023161</name>
</gene>
<evidence type="ECO:0000313" key="2">
    <source>
        <dbReference type="EMBL" id="KAK3576643.1"/>
    </source>
</evidence>
<evidence type="ECO:0000313" key="3">
    <source>
        <dbReference type="Proteomes" id="UP001195483"/>
    </source>
</evidence>
<evidence type="ECO:0000259" key="1">
    <source>
        <dbReference type="Pfam" id="PF25137"/>
    </source>
</evidence>
<keyword evidence="3" id="KW-1185">Reference proteome</keyword>
<dbReference type="GO" id="GO:0004022">
    <property type="term" value="F:alcohol dehydrogenase (NAD+) activity"/>
    <property type="evidence" value="ECO:0007669"/>
    <property type="project" value="TreeGrafter"/>
</dbReference>
<dbReference type="InterPro" id="IPR039697">
    <property type="entry name" value="Alcohol_dehydrogenase_Fe"/>
</dbReference>
<dbReference type="InterPro" id="IPR056798">
    <property type="entry name" value="ADH_Fe_C"/>
</dbReference>
<dbReference type="PANTHER" id="PTHR11496:SF83">
    <property type="entry name" value="HYDROXYACID-OXOACID TRANSHYDROGENASE, MITOCHONDRIAL"/>
    <property type="match status" value="1"/>
</dbReference>
<comment type="caution">
    <text evidence="2">The sequence shown here is derived from an EMBL/GenBank/DDBJ whole genome shotgun (WGS) entry which is preliminary data.</text>
</comment>
<proteinExistence type="predicted"/>
<dbReference type="PANTHER" id="PTHR11496">
    <property type="entry name" value="ALCOHOL DEHYDROGENASE"/>
    <property type="match status" value="1"/>
</dbReference>
<dbReference type="Pfam" id="PF25137">
    <property type="entry name" value="ADH_Fe_C"/>
    <property type="match status" value="1"/>
</dbReference>
<dbReference type="Gene3D" id="1.20.1090.10">
    <property type="entry name" value="Dehydroquinate synthase-like - alpha domain"/>
    <property type="match status" value="1"/>
</dbReference>
<dbReference type="Proteomes" id="UP001195483">
    <property type="component" value="Unassembled WGS sequence"/>
</dbReference>
<reference evidence="2" key="3">
    <citation type="submission" date="2023-05" db="EMBL/GenBank/DDBJ databases">
        <authorList>
            <person name="Smith C.H."/>
        </authorList>
    </citation>
    <scope>NUCLEOTIDE SEQUENCE</scope>
    <source>
        <strain evidence="2">CHS0354</strain>
        <tissue evidence="2">Mantle</tissue>
    </source>
</reference>
<organism evidence="2 3">
    <name type="scientific">Potamilus streckersoni</name>
    <dbReference type="NCBI Taxonomy" id="2493646"/>
    <lineage>
        <taxon>Eukaryota</taxon>
        <taxon>Metazoa</taxon>
        <taxon>Spiralia</taxon>
        <taxon>Lophotrochozoa</taxon>
        <taxon>Mollusca</taxon>
        <taxon>Bivalvia</taxon>
        <taxon>Autobranchia</taxon>
        <taxon>Heteroconchia</taxon>
        <taxon>Palaeoheterodonta</taxon>
        <taxon>Unionida</taxon>
        <taxon>Unionoidea</taxon>
        <taxon>Unionidae</taxon>
        <taxon>Ambleminae</taxon>
        <taxon>Lampsilini</taxon>
        <taxon>Potamilus</taxon>
    </lineage>
</organism>
<protein>
    <recommendedName>
        <fullName evidence="1">Fe-containing alcohol dehydrogenase-like C-terminal domain-containing protein</fullName>
    </recommendedName>
</protein>
<dbReference type="AlphaFoldDB" id="A0AAE0VFD7"/>
<dbReference type="GO" id="GO:0005739">
    <property type="term" value="C:mitochondrion"/>
    <property type="evidence" value="ECO:0007669"/>
    <property type="project" value="TreeGrafter"/>
</dbReference>
<feature type="domain" description="Fe-containing alcohol dehydrogenase-like C-terminal" evidence="1">
    <location>
        <begin position="24"/>
        <end position="133"/>
    </location>
</feature>
<accession>A0AAE0VFD7</accession>
<reference evidence="2" key="1">
    <citation type="journal article" date="2021" name="Genome Biol. Evol.">
        <title>A High-Quality Reference Genome for a Parasitic Bivalve with Doubly Uniparental Inheritance (Bivalvia: Unionida).</title>
        <authorList>
            <person name="Smith C.H."/>
        </authorList>
    </citation>
    <scope>NUCLEOTIDE SEQUENCE</scope>
    <source>
        <strain evidence="2">CHS0354</strain>
    </source>
</reference>
<name>A0AAE0VFD7_9BIVA</name>